<evidence type="ECO:0000313" key="1">
    <source>
        <dbReference type="EMBL" id="TCC18626.1"/>
    </source>
</evidence>
<keyword evidence="2" id="KW-1185">Reference proteome</keyword>
<dbReference type="SUPFAM" id="SSF82607">
    <property type="entry name" value="YbaB-like"/>
    <property type="match status" value="1"/>
</dbReference>
<evidence type="ECO:0000313" key="2">
    <source>
        <dbReference type="Proteomes" id="UP000292695"/>
    </source>
</evidence>
<dbReference type="AlphaFoldDB" id="A0A4R0I1U6"/>
<name>A0A4R0I1U6_9ACTN</name>
<dbReference type="RefSeq" id="WP_131296103.1">
    <property type="nucleotide sequence ID" value="NZ_SJKA01000024.1"/>
</dbReference>
<comment type="caution">
    <text evidence="1">The sequence shown here is derived from an EMBL/GenBank/DDBJ whole genome shotgun (WGS) entry which is preliminary data.</text>
</comment>
<organism evidence="1 2">
    <name type="scientific">Kribbella sindirgiensis</name>
    <dbReference type="NCBI Taxonomy" id="1124744"/>
    <lineage>
        <taxon>Bacteria</taxon>
        <taxon>Bacillati</taxon>
        <taxon>Actinomycetota</taxon>
        <taxon>Actinomycetes</taxon>
        <taxon>Propionibacteriales</taxon>
        <taxon>Kribbellaceae</taxon>
        <taxon>Kribbella</taxon>
    </lineage>
</organism>
<dbReference type="InterPro" id="IPR036894">
    <property type="entry name" value="YbaB-like_sf"/>
</dbReference>
<keyword evidence="1" id="KW-0238">DNA-binding</keyword>
<proteinExistence type="predicted"/>
<dbReference type="GO" id="GO:0003677">
    <property type="term" value="F:DNA binding"/>
    <property type="evidence" value="ECO:0007669"/>
    <property type="project" value="UniProtKB-KW"/>
</dbReference>
<dbReference type="InterPro" id="IPR004401">
    <property type="entry name" value="YbaB/EbfC"/>
</dbReference>
<dbReference type="OrthoDB" id="3625992at2"/>
<dbReference type="Gene3D" id="3.30.1310.10">
    <property type="entry name" value="Nucleoid-associated protein YbaB-like domain"/>
    <property type="match status" value="1"/>
</dbReference>
<accession>A0A4R0I1U6</accession>
<dbReference type="Pfam" id="PF02575">
    <property type="entry name" value="YbaB_DNA_bd"/>
    <property type="match status" value="1"/>
</dbReference>
<dbReference type="EMBL" id="SJKA01000024">
    <property type="protein sequence ID" value="TCC18626.1"/>
    <property type="molecule type" value="Genomic_DNA"/>
</dbReference>
<gene>
    <name evidence="1" type="ORF">E0H50_38550</name>
</gene>
<reference evidence="1 2" key="1">
    <citation type="submission" date="2019-02" db="EMBL/GenBank/DDBJ databases">
        <title>Kribbella capetownensis sp. nov. and Kribbella speibonae sp. nov., isolated from soil.</title>
        <authorList>
            <person name="Curtis S.M."/>
            <person name="Norton I."/>
            <person name="Everest G.J."/>
            <person name="Meyers P.R."/>
        </authorList>
    </citation>
    <scope>NUCLEOTIDE SEQUENCE [LARGE SCALE GENOMIC DNA]</scope>
    <source>
        <strain evidence="1 2">DSM 27082</strain>
    </source>
</reference>
<sequence length="108" mass="11583">MEPSELRLGQELAALGLHNELERSLSAINAVQAELDALTATVVSPDRLIKVTIGAHGDIRELEFDPDVFRAQDPQGLATAILATLSEASTAMAGKIAARYDDLKERLS</sequence>
<dbReference type="Proteomes" id="UP000292695">
    <property type="component" value="Unassembled WGS sequence"/>
</dbReference>
<protein>
    <submittedName>
        <fullName evidence="1">YbaB/EbfC family DNA-binding protein</fullName>
    </submittedName>
</protein>